<protein>
    <submittedName>
        <fullName evidence="2">Uncharacterized protein</fullName>
    </submittedName>
</protein>
<dbReference type="Proteomes" id="UP000449678">
    <property type="component" value="Unassembled WGS sequence"/>
</dbReference>
<gene>
    <name evidence="1" type="ORF">GTP38_12170</name>
    <name evidence="2" type="ORF">GTP44_20315</name>
</gene>
<evidence type="ECO:0000313" key="1">
    <source>
        <dbReference type="EMBL" id="MYM35089.1"/>
    </source>
</evidence>
<dbReference type="EMBL" id="WWCO01000007">
    <property type="protein sequence ID" value="MYM35089.1"/>
    <property type="molecule type" value="Genomic_DNA"/>
</dbReference>
<dbReference type="AlphaFoldDB" id="A0A6L8MQM9"/>
<evidence type="ECO:0000313" key="3">
    <source>
        <dbReference type="Proteomes" id="UP000449678"/>
    </source>
</evidence>
<accession>A0A6L8MQM9</accession>
<name>A0A6L8MQM9_9BURK</name>
<evidence type="ECO:0000313" key="4">
    <source>
        <dbReference type="Proteomes" id="UP000474565"/>
    </source>
</evidence>
<reference evidence="3 4" key="1">
    <citation type="submission" date="2019-12" db="EMBL/GenBank/DDBJ databases">
        <title>Novel species isolated from a subtropical stream in China.</title>
        <authorList>
            <person name="Lu H."/>
        </authorList>
    </citation>
    <scope>NUCLEOTIDE SEQUENCE [LARGE SCALE GENOMIC DNA]</scope>
    <source>
        <strain evidence="2 4">FT50W</strain>
        <strain evidence="1 3">FT94W</strain>
    </source>
</reference>
<dbReference type="Proteomes" id="UP000474565">
    <property type="component" value="Unassembled WGS sequence"/>
</dbReference>
<sequence>MSINSSNFPLVWMNLSQEPGHDHQPDFDEFEANLRRGVPFVLLTDTVPADDHEHSPEEKKRTALWMKKNKVELRRLVLAMIMVEPNAAKRLGFKAFSVVFAKFWGYPLLLAASREQAIGMARELLPTDGKSSR</sequence>
<proteinExistence type="predicted"/>
<organism evidence="2 4">
    <name type="scientific">Duganella lactea</name>
    <dbReference type="NCBI Taxonomy" id="2692173"/>
    <lineage>
        <taxon>Bacteria</taxon>
        <taxon>Pseudomonadati</taxon>
        <taxon>Pseudomonadota</taxon>
        <taxon>Betaproteobacteria</taxon>
        <taxon>Burkholderiales</taxon>
        <taxon>Oxalobacteraceae</taxon>
        <taxon>Telluria group</taxon>
        <taxon>Duganella</taxon>
    </lineage>
</organism>
<comment type="caution">
    <text evidence="2">The sequence shown here is derived from an EMBL/GenBank/DDBJ whole genome shotgun (WGS) entry which is preliminary data.</text>
</comment>
<dbReference type="EMBL" id="WWCP01000030">
    <property type="protein sequence ID" value="MYM84285.1"/>
    <property type="molecule type" value="Genomic_DNA"/>
</dbReference>
<dbReference type="RefSeq" id="WP_160990476.1">
    <property type="nucleotide sequence ID" value="NZ_WWCO01000007.1"/>
</dbReference>
<evidence type="ECO:0000313" key="2">
    <source>
        <dbReference type="EMBL" id="MYM84285.1"/>
    </source>
</evidence>
<keyword evidence="3" id="KW-1185">Reference proteome</keyword>